<dbReference type="STRING" id="3818.A0A445BJA7"/>
<accession>A0A445BJA7</accession>
<dbReference type="Gene3D" id="1.25.10.10">
    <property type="entry name" value="Leucine-rich Repeat Variant"/>
    <property type="match status" value="1"/>
</dbReference>
<evidence type="ECO:0000313" key="5">
    <source>
        <dbReference type="Proteomes" id="UP000289738"/>
    </source>
</evidence>
<dbReference type="PANTHER" id="PTHR12984:SF3">
    <property type="entry name" value="N-TERMINAL KINASE-LIKE PROTEIN"/>
    <property type="match status" value="1"/>
</dbReference>
<dbReference type="EMBL" id="SDMP01000009">
    <property type="protein sequence ID" value="RYR38762.1"/>
    <property type="molecule type" value="Genomic_DNA"/>
</dbReference>
<feature type="compositionally biased region" description="Low complexity" evidence="2">
    <location>
        <begin position="629"/>
        <end position="661"/>
    </location>
</feature>
<evidence type="ECO:0000256" key="2">
    <source>
        <dbReference type="SAM" id="MobiDB-lite"/>
    </source>
</evidence>
<evidence type="ECO:0000256" key="1">
    <source>
        <dbReference type="PROSITE-ProRule" id="PRU00103"/>
    </source>
</evidence>
<organism evidence="4 5">
    <name type="scientific">Arachis hypogaea</name>
    <name type="common">Peanut</name>
    <dbReference type="NCBI Taxonomy" id="3818"/>
    <lineage>
        <taxon>Eukaryota</taxon>
        <taxon>Viridiplantae</taxon>
        <taxon>Streptophyta</taxon>
        <taxon>Embryophyta</taxon>
        <taxon>Tracheophyta</taxon>
        <taxon>Spermatophyta</taxon>
        <taxon>Magnoliopsida</taxon>
        <taxon>eudicotyledons</taxon>
        <taxon>Gunneridae</taxon>
        <taxon>Pentapetalae</taxon>
        <taxon>rosids</taxon>
        <taxon>fabids</taxon>
        <taxon>Fabales</taxon>
        <taxon>Fabaceae</taxon>
        <taxon>Papilionoideae</taxon>
        <taxon>50 kb inversion clade</taxon>
        <taxon>dalbergioids sensu lato</taxon>
        <taxon>Dalbergieae</taxon>
        <taxon>Pterocarpus clade</taxon>
        <taxon>Arachis</taxon>
    </lineage>
</organism>
<feature type="compositionally biased region" description="Polar residues" evidence="2">
    <location>
        <begin position="725"/>
        <end position="742"/>
    </location>
</feature>
<dbReference type="AlphaFoldDB" id="A0A445BJA7"/>
<keyword evidence="5" id="KW-1185">Reference proteome</keyword>
<dbReference type="InterPro" id="IPR016024">
    <property type="entry name" value="ARM-type_fold"/>
</dbReference>
<dbReference type="InterPro" id="IPR021133">
    <property type="entry name" value="HEAT_type_2"/>
</dbReference>
<protein>
    <recommendedName>
        <fullName evidence="3">Protein kinase domain-containing protein</fullName>
    </recommendedName>
</protein>
<feature type="compositionally biased region" description="Low complexity" evidence="2">
    <location>
        <begin position="777"/>
        <end position="802"/>
    </location>
</feature>
<dbReference type="SUPFAM" id="SSF48371">
    <property type="entry name" value="ARM repeat"/>
    <property type="match status" value="1"/>
</dbReference>
<dbReference type="PROSITE" id="PS50077">
    <property type="entry name" value="HEAT_REPEAT"/>
    <property type="match status" value="1"/>
</dbReference>
<feature type="domain" description="Protein kinase" evidence="3">
    <location>
        <begin position="2"/>
        <end position="295"/>
    </location>
</feature>
<feature type="region of interest" description="Disordered" evidence="2">
    <location>
        <begin position="619"/>
        <end position="703"/>
    </location>
</feature>
<dbReference type="InterPro" id="IPR011989">
    <property type="entry name" value="ARM-like"/>
</dbReference>
<name>A0A445BJA7_ARAHY</name>
<dbReference type="Proteomes" id="UP000289738">
    <property type="component" value="Chromosome A09"/>
</dbReference>
<feature type="repeat" description="HEAT" evidence="1">
    <location>
        <begin position="377"/>
        <end position="415"/>
    </location>
</feature>
<evidence type="ECO:0000259" key="3">
    <source>
        <dbReference type="PROSITE" id="PS50011"/>
    </source>
</evidence>
<dbReference type="GO" id="GO:0005524">
    <property type="term" value="F:ATP binding"/>
    <property type="evidence" value="ECO:0007669"/>
    <property type="project" value="InterPro"/>
</dbReference>
<dbReference type="Gene3D" id="3.30.200.20">
    <property type="entry name" value="Phosphorylase Kinase, domain 1"/>
    <property type="match status" value="1"/>
</dbReference>
<proteinExistence type="predicted"/>
<dbReference type="InterPro" id="IPR000719">
    <property type="entry name" value="Prot_kinase_dom"/>
</dbReference>
<dbReference type="InterPro" id="IPR051177">
    <property type="entry name" value="CIK-Related_Protein"/>
</dbReference>
<dbReference type="Gene3D" id="1.10.510.10">
    <property type="entry name" value="Transferase(Phosphotransferase) domain 1"/>
    <property type="match status" value="1"/>
</dbReference>
<evidence type="ECO:0000313" key="4">
    <source>
        <dbReference type="EMBL" id="RYR38762.1"/>
    </source>
</evidence>
<dbReference type="PANTHER" id="PTHR12984">
    <property type="entry name" value="SCY1-RELATED S/T PROTEIN KINASE-LIKE"/>
    <property type="match status" value="1"/>
</dbReference>
<dbReference type="GO" id="GO:0004672">
    <property type="term" value="F:protein kinase activity"/>
    <property type="evidence" value="ECO:0007669"/>
    <property type="project" value="InterPro"/>
</dbReference>
<sequence length="820" mass="89070">MFKFLKEVVGGSGTGLKDLPYNIGEAYPSAWGSWVHHRGTNKDDGSPVSIFSLTGSTAQDGHLAAGRNGVKRLRTVRHPNILSFLHSTEVETYDGSSPKVTIYIVTEPVMPLTDKIRELGLEGTQRDEYYAWGLHQVAKAVSFLNNDCKLVHGNVCMASVVVTQTLDWKLHAFDVLSEFDGNNETSSTSMLVVFRIYKPMSNLGQHIKLFRSGSSTHAYILANFVASINSCFVGNRSYGCLIYEIFSGTRLGKTEELRNTGSIPKSLLPDYQRLLSSMPSRRLNTSKLIENSEYFQNKLVDTIHFMEILSLKDSVEKDTFFRKLPNLAEQLPRPIVLKKLLPLLASALEFGSAAAPALTALLKMGSWLSAEEFRVKVLPTIVKLYASNDRSIRVALLQHIDQYGESLSAQIVDEQVYPHVATGFSDTSAFLRELTLKSMLTLAPKACFLSYSSFSKDNFRVFIKVSVKVTGTAYTTKVDEEPAIRTNTTILLGNIATYLNDGTRKRVLINAFTARALRDTFPPARAAGIMALCATSSYYDITEVATRILPNVVVLTIDPDSDVRAKAFQAVDQFLQIAKNYYQKTNVAEGAAAAGMGSSSVPENAGLLGWAMSSLTLKGKPSDHHAPVASATTSTRTQTTSSASSAVETPSTVPVRVSSSTDFAEQPAPPSPTSTDGWGELENGIDEEHEDDKDGWGDLEPLEESKPAPALANIQAAQRRPVTQPVAQTKLASNSRSKSTPKLNEDDELWGSIAAPAPKTSKPLNLKPNATDDDDPWAAIAAPAPTTKVKPLAAGRGRGAKPAALKLGAQRINRTSSSGM</sequence>
<comment type="caution">
    <text evidence="4">The sequence shown here is derived from an EMBL/GenBank/DDBJ whole genome shotgun (WGS) entry which is preliminary data.</text>
</comment>
<dbReference type="SUPFAM" id="SSF56112">
    <property type="entry name" value="Protein kinase-like (PK-like)"/>
    <property type="match status" value="1"/>
</dbReference>
<reference evidence="4 5" key="1">
    <citation type="submission" date="2019-01" db="EMBL/GenBank/DDBJ databases">
        <title>Sequencing of cultivated peanut Arachis hypogaea provides insights into genome evolution and oil improvement.</title>
        <authorList>
            <person name="Chen X."/>
        </authorList>
    </citation>
    <scope>NUCLEOTIDE SEQUENCE [LARGE SCALE GENOMIC DNA]</scope>
    <source>
        <strain evidence="5">cv. Fuhuasheng</strain>
        <tissue evidence="4">Leaves</tissue>
    </source>
</reference>
<feature type="compositionally biased region" description="Acidic residues" evidence="2">
    <location>
        <begin position="683"/>
        <end position="693"/>
    </location>
</feature>
<gene>
    <name evidence="4" type="ORF">Ahy_A09g043944</name>
</gene>
<dbReference type="PROSITE" id="PS50011">
    <property type="entry name" value="PROTEIN_KINASE_DOM"/>
    <property type="match status" value="1"/>
</dbReference>
<dbReference type="InterPro" id="IPR011009">
    <property type="entry name" value="Kinase-like_dom_sf"/>
</dbReference>
<feature type="region of interest" description="Disordered" evidence="2">
    <location>
        <begin position="716"/>
        <end position="802"/>
    </location>
</feature>